<dbReference type="Proteomes" id="UP000075766">
    <property type="component" value="Unassembled WGS sequence"/>
</dbReference>
<dbReference type="InterPro" id="IPR011767">
    <property type="entry name" value="GLR_AS"/>
</dbReference>
<evidence type="ECO:0000259" key="7">
    <source>
        <dbReference type="Pfam" id="PF00462"/>
    </source>
</evidence>
<dbReference type="RefSeq" id="WP_005223314.1">
    <property type="nucleotide sequence ID" value="NZ_LSYU01000099.1"/>
</dbReference>
<reference evidence="8 9" key="1">
    <citation type="submission" date="2016-02" db="EMBL/GenBank/DDBJ databases">
        <title>Genome sequence of Marichromatium gracile YL-28, a purple sulfur bacterium.</title>
        <authorList>
            <person name="Zhao C."/>
            <person name="Hong X."/>
            <person name="Chen S."/>
            <person name="Yang S."/>
        </authorList>
    </citation>
    <scope>NUCLEOTIDE SEQUENCE [LARGE SCALE GENOMIC DNA]</scope>
    <source>
        <strain evidence="8 9">YL28</strain>
    </source>
</reference>
<dbReference type="InterPro" id="IPR011900">
    <property type="entry name" value="GRX_bact"/>
</dbReference>
<keyword evidence="9" id="KW-1185">Reference proteome</keyword>
<dbReference type="InterPro" id="IPR051548">
    <property type="entry name" value="Grx-like_ET"/>
</dbReference>
<evidence type="ECO:0000313" key="8">
    <source>
        <dbReference type="EMBL" id="KXX63504.1"/>
    </source>
</evidence>
<keyword evidence="4" id="KW-1015">Disulfide bond</keyword>
<feature type="domain" description="Glutaredoxin" evidence="7">
    <location>
        <begin position="4"/>
        <end position="63"/>
    </location>
</feature>
<evidence type="ECO:0000313" key="9">
    <source>
        <dbReference type="Proteomes" id="UP000075766"/>
    </source>
</evidence>
<sequence>MPRVTLYTTQTCPYCIRARRLLERKGVAYEEIDINDDPAQRAVMIERSGRHTVPQIFIGERHIGGYDDMAELDVCGDLDPLLAA</sequence>
<keyword evidence="6" id="KW-0963">Cytoplasm</keyword>
<accession>A0ABR5VD22</accession>
<dbReference type="InterPro" id="IPR002109">
    <property type="entry name" value="Glutaredoxin"/>
</dbReference>
<dbReference type="InterPro" id="IPR014025">
    <property type="entry name" value="Glutaredoxin_subgr"/>
</dbReference>
<dbReference type="InterPro" id="IPR036249">
    <property type="entry name" value="Thioredoxin-like_sf"/>
</dbReference>
<dbReference type="CDD" id="cd03418">
    <property type="entry name" value="GRX_GRXb_1_3_like"/>
    <property type="match status" value="1"/>
</dbReference>
<evidence type="ECO:0000256" key="3">
    <source>
        <dbReference type="ARBA" id="ARBA00022982"/>
    </source>
</evidence>
<dbReference type="PROSITE" id="PS51354">
    <property type="entry name" value="GLUTAREDOXIN_2"/>
    <property type="match status" value="1"/>
</dbReference>
<comment type="similarity">
    <text evidence="1 6">Belongs to the glutaredoxin family.</text>
</comment>
<comment type="function">
    <text evidence="6">Has a glutathione-disulfide oxidoreductase activity in the presence of NADPH and glutathione reductase. Reduces low molecular weight disulfides and proteins.</text>
</comment>
<protein>
    <recommendedName>
        <fullName evidence="6">Glutaredoxin</fullName>
    </recommendedName>
</protein>
<dbReference type="PROSITE" id="PS00195">
    <property type="entry name" value="GLUTAREDOXIN_1"/>
    <property type="match status" value="1"/>
</dbReference>
<keyword evidence="2 6" id="KW-0813">Transport</keyword>
<dbReference type="PRINTS" id="PR00160">
    <property type="entry name" value="GLUTAREDOXIN"/>
</dbReference>
<dbReference type="SUPFAM" id="SSF52833">
    <property type="entry name" value="Thioredoxin-like"/>
    <property type="match status" value="1"/>
</dbReference>
<dbReference type="PANTHER" id="PTHR34386:SF1">
    <property type="entry name" value="GLUTAREDOXIN-LIKE PROTEIN NRDH"/>
    <property type="match status" value="1"/>
</dbReference>
<gene>
    <name evidence="8" type="ORF">AY586_05225</name>
</gene>
<evidence type="ECO:0000256" key="5">
    <source>
        <dbReference type="ARBA" id="ARBA00023284"/>
    </source>
</evidence>
<name>A0ABR5VD22_MARGR</name>
<evidence type="ECO:0000256" key="2">
    <source>
        <dbReference type="ARBA" id="ARBA00022448"/>
    </source>
</evidence>
<keyword evidence="3 6" id="KW-0249">Electron transport</keyword>
<dbReference type="NCBIfam" id="TIGR02181">
    <property type="entry name" value="GRX_bact"/>
    <property type="match status" value="1"/>
</dbReference>
<organism evidence="8 9">
    <name type="scientific">Marichromatium gracile</name>
    <name type="common">Chromatium gracile</name>
    <dbReference type="NCBI Taxonomy" id="1048"/>
    <lineage>
        <taxon>Bacteria</taxon>
        <taxon>Pseudomonadati</taxon>
        <taxon>Pseudomonadota</taxon>
        <taxon>Gammaproteobacteria</taxon>
        <taxon>Chromatiales</taxon>
        <taxon>Chromatiaceae</taxon>
        <taxon>Marichromatium</taxon>
    </lineage>
</organism>
<dbReference type="Gene3D" id="3.40.30.10">
    <property type="entry name" value="Glutaredoxin"/>
    <property type="match status" value="1"/>
</dbReference>
<dbReference type="Pfam" id="PF00462">
    <property type="entry name" value="Glutaredoxin"/>
    <property type="match status" value="1"/>
</dbReference>
<comment type="caution">
    <text evidence="8">The sequence shown here is derived from an EMBL/GenBank/DDBJ whole genome shotgun (WGS) entry which is preliminary data.</text>
</comment>
<dbReference type="PANTHER" id="PTHR34386">
    <property type="entry name" value="GLUTAREDOXIN"/>
    <property type="match status" value="1"/>
</dbReference>
<evidence type="ECO:0000256" key="6">
    <source>
        <dbReference type="RuleBase" id="RU364065"/>
    </source>
</evidence>
<evidence type="ECO:0000256" key="1">
    <source>
        <dbReference type="ARBA" id="ARBA00007787"/>
    </source>
</evidence>
<keyword evidence="5 6" id="KW-0676">Redox-active center</keyword>
<proteinExistence type="inferred from homology"/>
<dbReference type="EMBL" id="LSYU01000099">
    <property type="protein sequence ID" value="KXX63504.1"/>
    <property type="molecule type" value="Genomic_DNA"/>
</dbReference>
<evidence type="ECO:0000256" key="4">
    <source>
        <dbReference type="ARBA" id="ARBA00023157"/>
    </source>
</evidence>